<protein>
    <submittedName>
        <fullName evidence="1">Uncharacterized protein</fullName>
    </submittedName>
</protein>
<keyword evidence="2" id="KW-1185">Reference proteome</keyword>
<dbReference type="STRING" id="40754.THII_1078"/>
<evidence type="ECO:0000313" key="2">
    <source>
        <dbReference type="Proteomes" id="UP000031623"/>
    </source>
</evidence>
<dbReference type="HOGENOM" id="CLU_1229424_0_0_6"/>
<sequence>MEKLILSTLSLPILKQWVNLNEYGIADYDWLNVEAISLSETEQQELQRLRLRLLNHRTLLMNEATIWARGIYPLLLLAEQGNIEAWAGVAMRATYPQFEIEGIADGVLGKCVSGFIETPYLIVVEAKRGLEAQNPVYQLYGQLLVAAHLNWENNPEEPQEIFGCYTIADSWSFIRAEVNGMMADRPSMQIESSRQYAEQYDAETIAKILKGIVSKYVNPASN</sequence>
<organism evidence="1 2">
    <name type="scientific">Thioploca ingrica</name>
    <dbReference type="NCBI Taxonomy" id="40754"/>
    <lineage>
        <taxon>Bacteria</taxon>
        <taxon>Pseudomonadati</taxon>
        <taxon>Pseudomonadota</taxon>
        <taxon>Gammaproteobacteria</taxon>
        <taxon>Thiotrichales</taxon>
        <taxon>Thiotrichaceae</taxon>
        <taxon>Thioploca</taxon>
    </lineage>
</organism>
<gene>
    <name evidence="1" type="ORF">THII_1078</name>
</gene>
<dbReference type="AlphaFoldDB" id="A0A090AK58"/>
<dbReference type="EMBL" id="AP014633">
    <property type="protein sequence ID" value="BAP55375.1"/>
    <property type="molecule type" value="Genomic_DNA"/>
</dbReference>
<dbReference type="OrthoDB" id="582231at2"/>
<evidence type="ECO:0000313" key="1">
    <source>
        <dbReference type="EMBL" id="BAP55375.1"/>
    </source>
</evidence>
<dbReference type="Proteomes" id="UP000031623">
    <property type="component" value="Chromosome"/>
</dbReference>
<proteinExistence type="predicted"/>
<reference evidence="1 2" key="1">
    <citation type="journal article" date="2014" name="ISME J.">
        <title>Ecophysiology of Thioploca ingrica as revealed by the complete genome sequence supplemented with proteomic evidence.</title>
        <authorList>
            <person name="Kojima H."/>
            <person name="Ogura Y."/>
            <person name="Yamamoto N."/>
            <person name="Togashi T."/>
            <person name="Mori H."/>
            <person name="Watanabe T."/>
            <person name="Nemoto F."/>
            <person name="Kurokawa K."/>
            <person name="Hayashi T."/>
            <person name="Fukui M."/>
        </authorList>
    </citation>
    <scope>NUCLEOTIDE SEQUENCE [LARGE SCALE GENOMIC DNA]</scope>
</reference>
<dbReference type="KEGG" id="tig:THII_1078"/>
<accession>A0A090AK58</accession>
<name>A0A090AK58_9GAMM</name>